<sequence length="580" mass="65372">MIYRFDDDGAGTVIAEDRNDVLPSYQGHRFPASDIPLQARELYRRNRIRLIANAEYRPVPIIPADDPRTGRPLDLSDATLRSVSPIHVEYMRNMGTAASMSISILREGQLWGLISCHNGTALDVPFEIRTACDLLGQVFSPQLDAKERQAEFEYRLKLTSVQTTLLAYMASEEEFADGLIKHPKELLEFAEAGGAAVVFNGKCHRVGSTPDEAAILRLIGWLSEDIAKDVFSTASLSEFISEAQAYKDQASGLLAISISKLYQSYILWFRPEVLRTVQWGGDPRKPIEDDGLRLHPRKSFEVWKETVSLRSKPWRTSELETAAEFRNAVVGIVLRQAEELAELSEELKRSNQELEAFSYSVSHDLRAPFRHIVGYAELLSEQLVLSETGQRYLSTIIESAQFAGILVDNLLAFSQMARSGISPVNLNVNQLVNEVCREVMAESAGRIIHWKIQPLSDAWADPVMMRLVLRNLLSNAVKYTRKRDEASIEIGCEDHRAEIIYFVRDNGTGFDMKYVGKLFGVFQRLHRMEEFEGTGIGLANVRRIIERHGGRTWAEGVVDQGATFYFTVPKKLRQVEGTPC</sequence>
<comment type="catalytic activity">
    <reaction evidence="1">
        <text>ATP + protein L-histidine = ADP + protein N-phospho-L-histidine.</text>
        <dbReference type="EC" id="2.7.13.3"/>
    </reaction>
</comment>
<evidence type="ECO:0000256" key="11">
    <source>
        <dbReference type="SAM" id="Coils"/>
    </source>
</evidence>
<dbReference type="InterPro" id="IPR003018">
    <property type="entry name" value="GAF"/>
</dbReference>
<dbReference type="Pfam" id="PF01590">
    <property type="entry name" value="GAF"/>
    <property type="match status" value="1"/>
</dbReference>
<dbReference type="InterPro" id="IPR013515">
    <property type="entry name" value="Phytochrome_cen-reg"/>
</dbReference>
<evidence type="ECO:0000256" key="4">
    <source>
        <dbReference type="ARBA" id="ARBA00022543"/>
    </source>
</evidence>
<proteinExistence type="inferred from homology"/>
<keyword evidence="8" id="KW-0418">Kinase</keyword>
<dbReference type="PANTHER" id="PTHR42878:SF15">
    <property type="entry name" value="BACTERIOPHYTOCHROME"/>
    <property type="match status" value="1"/>
</dbReference>
<evidence type="ECO:0000256" key="5">
    <source>
        <dbReference type="ARBA" id="ARBA00022553"/>
    </source>
</evidence>
<keyword evidence="6" id="KW-0716">Sensory transduction</keyword>
<dbReference type="GO" id="GO:0009584">
    <property type="term" value="P:detection of visible light"/>
    <property type="evidence" value="ECO:0007669"/>
    <property type="project" value="InterPro"/>
</dbReference>
<dbReference type="PANTHER" id="PTHR42878">
    <property type="entry name" value="TWO-COMPONENT HISTIDINE KINASE"/>
    <property type="match status" value="1"/>
</dbReference>
<dbReference type="SMART" id="SM00387">
    <property type="entry name" value="HATPase_c"/>
    <property type="match status" value="1"/>
</dbReference>
<dbReference type="InterPro" id="IPR036097">
    <property type="entry name" value="HisK_dim/P_sf"/>
</dbReference>
<name>A0AAU7CTU4_9BACT</name>
<evidence type="ECO:0000256" key="2">
    <source>
        <dbReference type="ARBA" id="ARBA00006402"/>
    </source>
</evidence>
<organism evidence="14">
    <name type="scientific">Singulisphaera sp. Ch08</name>
    <dbReference type="NCBI Taxonomy" id="3120278"/>
    <lineage>
        <taxon>Bacteria</taxon>
        <taxon>Pseudomonadati</taxon>
        <taxon>Planctomycetota</taxon>
        <taxon>Planctomycetia</taxon>
        <taxon>Isosphaerales</taxon>
        <taxon>Isosphaeraceae</taxon>
        <taxon>Singulisphaera</taxon>
    </lineage>
</organism>
<dbReference type="SUPFAM" id="SSF47384">
    <property type="entry name" value="Homodimeric domain of signal transducing histidine kinase"/>
    <property type="match status" value="1"/>
</dbReference>
<evidence type="ECO:0000256" key="6">
    <source>
        <dbReference type="ARBA" id="ARBA00022606"/>
    </source>
</evidence>
<feature type="domain" description="Histidine kinase" evidence="13">
    <location>
        <begin position="360"/>
        <end position="572"/>
    </location>
</feature>
<dbReference type="GO" id="GO:0000155">
    <property type="term" value="F:phosphorelay sensor kinase activity"/>
    <property type="evidence" value="ECO:0007669"/>
    <property type="project" value="InterPro"/>
</dbReference>
<dbReference type="InterPro" id="IPR016132">
    <property type="entry name" value="Phyto_chromo_attachment"/>
</dbReference>
<dbReference type="SUPFAM" id="SSF55781">
    <property type="entry name" value="GAF domain-like"/>
    <property type="match status" value="2"/>
</dbReference>
<keyword evidence="7" id="KW-0808">Transferase</keyword>
<dbReference type="GO" id="GO:0030295">
    <property type="term" value="F:protein kinase activator activity"/>
    <property type="evidence" value="ECO:0007669"/>
    <property type="project" value="TreeGrafter"/>
</dbReference>
<dbReference type="PROSITE" id="PS50109">
    <property type="entry name" value="HIS_KIN"/>
    <property type="match status" value="1"/>
</dbReference>
<dbReference type="GO" id="GO:0007234">
    <property type="term" value="P:osmosensory signaling via phosphorelay pathway"/>
    <property type="evidence" value="ECO:0007669"/>
    <property type="project" value="TreeGrafter"/>
</dbReference>
<keyword evidence="14" id="KW-0547">Nucleotide-binding</keyword>
<dbReference type="SMART" id="SM00388">
    <property type="entry name" value="HisKA"/>
    <property type="match status" value="1"/>
</dbReference>
<dbReference type="GO" id="GO:0006355">
    <property type="term" value="P:regulation of DNA-templated transcription"/>
    <property type="evidence" value="ECO:0007669"/>
    <property type="project" value="InterPro"/>
</dbReference>
<dbReference type="AlphaFoldDB" id="A0AAU7CTU4"/>
<dbReference type="EC" id="2.7.13.3" evidence="3"/>
<keyword evidence="9" id="KW-0157">Chromophore</keyword>
<dbReference type="InterPro" id="IPR005467">
    <property type="entry name" value="His_kinase_dom"/>
</dbReference>
<dbReference type="RefSeq" id="WP_406701202.1">
    <property type="nucleotide sequence ID" value="NZ_CP155447.1"/>
</dbReference>
<dbReference type="Pfam" id="PF00512">
    <property type="entry name" value="HisKA"/>
    <property type="match status" value="1"/>
</dbReference>
<accession>A0AAU7CTU4</accession>
<evidence type="ECO:0000256" key="8">
    <source>
        <dbReference type="ARBA" id="ARBA00022777"/>
    </source>
</evidence>
<dbReference type="Gene3D" id="3.30.450.40">
    <property type="match status" value="1"/>
</dbReference>
<feature type="coiled-coil region" evidence="11">
    <location>
        <begin position="333"/>
        <end position="360"/>
    </location>
</feature>
<dbReference type="InterPro" id="IPR003661">
    <property type="entry name" value="HisK_dim/P_dom"/>
</dbReference>
<keyword evidence="4" id="KW-0600">Photoreceptor protein</keyword>
<dbReference type="Gene3D" id="1.10.287.130">
    <property type="match status" value="1"/>
</dbReference>
<dbReference type="PROSITE" id="PS50046">
    <property type="entry name" value="PHYTOCHROME_2"/>
    <property type="match status" value="1"/>
</dbReference>
<keyword evidence="5" id="KW-0597">Phosphoprotein</keyword>
<evidence type="ECO:0000313" key="14">
    <source>
        <dbReference type="EMBL" id="XBH08360.1"/>
    </source>
</evidence>
<dbReference type="Gene3D" id="3.30.450.270">
    <property type="match status" value="2"/>
</dbReference>
<dbReference type="SUPFAM" id="SSF55874">
    <property type="entry name" value="ATPase domain of HSP90 chaperone/DNA topoisomerase II/histidine kinase"/>
    <property type="match status" value="1"/>
</dbReference>
<evidence type="ECO:0000259" key="12">
    <source>
        <dbReference type="PROSITE" id="PS50046"/>
    </source>
</evidence>
<evidence type="ECO:0000256" key="1">
    <source>
        <dbReference type="ARBA" id="ARBA00000085"/>
    </source>
</evidence>
<evidence type="ECO:0000256" key="10">
    <source>
        <dbReference type="ARBA" id="ARBA00023170"/>
    </source>
</evidence>
<keyword evidence="11" id="KW-0175">Coiled coil</keyword>
<dbReference type="InterPro" id="IPR050351">
    <property type="entry name" value="BphY/WalK/GraS-like"/>
</dbReference>
<comment type="similarity">
    <text evidence="2">In the N-terminal section; belongs to the phytochrome family.</text>
</comment>
<feature type="domain" description="Phytochrome chromophore attachment site" evidence="12">
    <location>
        <begin position="1"/>
        <end position="137"/>
    </location>
</feature>
<dbReference type="Pfam" id="PF02518">
    <property type="entry name" value="HATPase_c"/>
    <property type="match status" value="1"/>
</dbReference>
<dbReference type="EMBL" id="CP155447">
    <property type="protein sequence ID" value="XBH08360.1"/>
    <property type="molecule type" value="Genomic_DNA"/>
</dbReference>
<dbReference type="Pfam" id="PF00360">
    <property type="entry name" value="PHY"/>
    <property type="match status" value="1"/>
</dbReference>
<dbReference type="InterPro" id="IPR003594">
    <property type="entry name" value="HATPase_dom"/>
</dbReference>
<dbReference type="GO" id="GO:0000156">
    <property type="term" value="F:phosphorelay response regulator activity"/>
    <property type="evidence" value="ECO:0007669"/>
    <property type="project" value="TreeGrafter"/>
</dbReference>
<keyword evidence="14" id="KW-0067">ATP-binding</keyword>
<dbReference type="PRINTS" id="PR01033">
    <property type="entry name" value="PHYTOCHROME"/>
</dbReference>
<protein>
    <recommendedName>
        <fullName evidence="3">histidine kinase</fullName>
        <ecNumber evidence="3">2.7.13.3</ecNumber>
    </recommendedName>
</protein>
<dbReference type="CDD" id="cd00082">
    <property type="entry name" value="HisKA"/>
    <property type="match status" value="1"/>
</dbReference>
<evidence type="ECO:0000256" key="7">
    <source>
        <dbReference type="ARBA" id="ARBA00022679"/>
    </source>
</evidence>
<dbReference type="GO" id="GO:0005524">
    <property type="term" value="F:ATP binding"/>
    <property type="evidence" value="ECO:0007669"/>
    <property type="project" value="UniProtKB-KW"/>
</dbReference>
<keyword evidence="10" id="KW-0675">Receptor</keyword>
<dbReference type="InterPro" id="IPR036890">
    <property type="entry name" value="HATPase_C_sf"/>
</dbReference>
<reference evidence="14" key="1">
    <citation type="submission" date="2024-05" db="EMBL/GenBank/DDBJ databases">
        <title>Planctomycetes of the genus Singulisphaera possess chitinolytic capabilities.</title>
        <authorList>
            <person name="Ivanova A."/>
        </authorList>
    </citation>
    <scope>NUCLEOTIDE SEQUENCE</scope>
    <source>
        <strain evidence="14">Ch08T</strain>
    </source>
</reference>
<evidence type="ECO:0000259" key="13">
    <source>
        <dbReference type="PROSITE" id="PS50109"/>
    </source>
</evidence>
<evidence type="ECO:0000256" key="9">
    <source>
        <dbReference type="ARBA" id="ARBA00022991"/>
    </source>
</evidence>
<dbReference type="GO" id="GO:0009881">
    <property type="term" value="F:photoreceptor activity"/>
    <property type="evidence" value="ECO:0007669"/>
    <property type="project" value="UniProtKB-KW"/>
</dbReference>
<dbReference type="InterPro" id="IPR001294">
    <property type="entry name" value="Phytochrome"/>
</dbReference>
<dbReference type="InterPro" id="IPR029016">
    <property type="entry name" value="GAF-like_dom_sf"/>
</dbReference>
<dbReference type="Gene3D" id="3.30.565.10">
    <property type="entry name" value="Histidine kinase-like ATPase, C-terminal domain"/>
    <property type="match status" value="1"/>
</dbReference>
<dbReference type="InterPro" id="IPR043150">
    <property type="entry name" value="Phytochrome_PHY_sf"/>
</dbReference>
<gene>
    <name evidence="14" type="ORF">V5E97_23530</name>
</gene>
<evidence type="ECO:0000256" key="3">
    <source>
        <dbReference type="ARBA" id="ARBA00012438"/>
    </source>
</evidence>
<dbReference type="FunFam" id="3.30.565.10:FF:000006">
    <property type="entry name" value="Sensor histidine kinase WalK"/>
    <property type="match status" value="1"/>
</dbReference>